<dbReference type="PANTHER" id="PTHR48100:SF57">
    <property type="entry name" value="PHOSPHOGLYCERATE MUTASE"/>
    <property type="match status" value="1"/>
</dbReference>
<dbReference type="Pfam" id="PF00300">
    <property type="entry name" value="His_Phos_1"/>
    <property type="match status" value="1"/>
</dbReference>
<comment type="similarity">
    <text evidence="1">Belongs to the phosphoglycerate mutase family.</text>
</comment>
<dbReference type="Proteomes" id="UP000236333">
    <property type="component" value="Unassembled WGS sequence"/>
</dbReference>
<evidence type="ECO:0000313" key="2">
    <source>
        <dbReference type="EMBL" id="PNH09945.1"/>
    </source>
</evidence>
<reference evidence="2 3" key="1">
    <citation type="journal article" date="2017" name="Mol. Biol. Evol.">
        <title>The 4-celled Tetrabaena socialis nuclear genome reveals the essential components for genetic control of cell number at the origin of multicellularity in the volvocine lineage.</title>
        <authorList>
            <person name="Featherston J."/>
            <person name="Arakaki Y."/>
            <person name="Hanschen E.R."/>
            <person name="Ferris P.J."/>
            <person name="Michod R.E."/>
            <person name="Olson B.J.S.C."/>
            <person name="Nozaki H."/>
            <person name="Durand P.M."/>
        </authorList>
    </citation>
    <scope>NUCLEOTIDE SEQUENCE [LARGE SCALE GENOMIC DNA]</scope>
    <source>
        <strain evidence="2 3">NIES-571</strain>
    </source>
</reference>
<sequence>MAAYMALHKYGSPHQEPCRDPMLYDTELTRGGLRLVQQLADRVAALQPRPEAVLVSPLTRCLQTATAACAQLLEQHRGARGEQMPLEVEPLLRERVTLSSEVGRPPAELRRDFPGLTFPGDLADVWWYTRGPGEDPRAVVREPQEVYEERLQALKRRLAARPERCLLLVSHWGVLNALTGLDLHPAEIATKEVQL</sequence>
<keyword evidence="3" id="KW-1185">Reference proteome</keyword>
<name>A0A2J8ABN6_9CHLO</name>
<dbReference type="SUPFAM" id="SSF53254">
    <property type="entry name" value="Phosphoglycerate mutase-like"/>
    <property type="match status" value="1"/>
</dbReference>
<dbReference type="CDD" id="cd07067">
    <property type="entry name" value="HP_PGM_like"/>
    <property type="match status" value="1"/>
</dbReference>
<evidence type="ECO:0000313" key="3">
    <source>
        <dbReference type="Proteomes" id="UP000236333"/>
    </source>
</evidence>
<dbReference type="PANTHER" id="PTHR48100">
    <property type="entry name" value="BROAD-SPECIFICITY PHOSPHATASE YOR283W-RELATED"/>
    <property type="match status" value="1"/>
</dbReference>
<accession>A0A2J8ABN6</accession>
<dbReference type="InterPro" id="IPR013078">
    <property type="entry name" value="His_Pase_superF_clade-1"/>
</dbReference>
<dbReference type="OrthoDB" id="496981at2759"/>
<dbReference type="GO" id="GO:0005737">
    <property type="term" value="C:cytoplasm"/>
    <property type="evidence" value="ECO:0007669"/>
    <property type="project" value="TreeGrafter"/>
</dbReference>
<dbReference type="EMBL" id="PGGS01000073">
    <property type="protein sequence ID" value="PNH09945.1"/>
    <property type="molecule type" value="Genomic_DNA"/>
</dbReference>
<gene>
    <name evidence="2" type="ORF">TSOC_003404</name>
</gene>
<dbReference type="Gene3D" id="3.40.50.1240">
    <property type="entry name" value="Phosphoglycerate mutase-like"/>
    <property type="match status" value="1"/>
</dbReference>
<comment type="caution">
    <text evidence="2">The sequence shown here is derived from an EMBL/GenBank/DDBJ whole genome shotgun (WGS) entry which is preliminary data.</text>
</comment>
<proteinExistence type="inferred from homology"/>
<dbReference type="InterPro" id="IPR050275">
    <property type="entry name" value="PGM_Phosphatase"/>
</dbReference>
<organism evidence="2 3">
    <name type="scientific">Tetrabaena socialis</name>
    <dbReference type="NCBI Taxonomy" id="47790"/>
    <lineage>
        <taxon>Eukaryota</taxon>
        <taxon>Viridiplantae</taxon>
        <taxon>Chlorophyta</taxon>
        <taxon>core chlorophytes</taxon>
        <taxon>Chlorophyceae</taxon>
        <taxon>CS clade</taxon>
        <taxon>Chlamydomonadales</taxon>
        <taxon>Tetrabaenaceae</taxon>
        <taxon>Tetrabaena</taxon>
    </lineage>
</organism>
<evidence type="ECO:0000256" key="1">
    <source>
        <dbReference type="ARBA" id="ARBA00038362"/>
    </source>
</evidence>
<dbReference type="AlphaFoldDB" id="A0A2J8ABN6"/>
<protein>
    <submittedName>
        <fullName evidence="2">Uncharacterized protein</fullName>
    </submittedName>
</protein>
<dbReference type="GO" id="GO:0016791">
    <property type="term" value="F:phosphatase activity"/>
    <property type="evidence" value="ECO:0007669"/>
    <property type="project" value="TreeGrafter"/>
</dbReference>
<dbReference type="InterPro" id="IPR029033">
    <property type="entry name" value="His_PPase_superfam"/>
</dbReference>